<dbReference type="GO" id="GO:0045003">
    <property type="term" value="P:double-strand break repair via synthesis-dependent strand annealing"/>
    <property type="evidence" value="ECO:0007669"/>
    <property type="project" value="TreeGrafter"/>
</dbReference>
<evidence type="ECO:0000256" key="7">
    <source>
        <dbReference type="ARBA" id="ARBA00023172"/>
    </source>
</evidence>
<comment type="caution">
    <text evidence="11">The sequence shown here is derived from an EMBL/GenBank/DDBJ whole genome shotgun (WGS) entry which is preliminary data.</text>
</comment>
<dbReference type="PANTHER" id="PTHR46487:SF1">
    <property type="entry name" value="DNA REPAIR PROTEIN XRCC3"/>
    <property type="match status" value="1"/>
</dbReference>
<evidence type="ECO:0000313" key="12">
    <source>
        <dbReference type="Proteomes" id="UP000683360"/>
    </source>
</evidence>
<evidence type="ECO:0000256" key="6">
    <source>
        <dbReference type="ARBA" id="ARBA00023125"/>
    </source>
</evidence>
<protein>
    <submittedName>
        <fullName evidence="11">XRCC3</fullName>
    </submittedName>
</protein>
<dbReference type="AlphaFoldDB" id="A0A8S3TYS3"/>
<dbReference type="PIRSF" id="PIRSF005856">
    <property type="entry name" value="Rad51"/>
    <property type="match status" value="1"/>
</dbReference>
<keyword evidence="6" id="KW-0238">DNA-binding</keyword>
<evidence type="ECO:0000256" key="3">
    <source>
        <dbReference type="ARBA" id="ARBA00022741"/>
    </source>
</evidence>
<dbReference type="GO" id="GO:0033065">
    <property type="term" value="C:Rad51C-XRCC3 complex"/>
    <property type="evidence" value="ECO:0007669"/>
    <property type="project" value="TreeGrafter"/>
</dbReference>
<name>A0A8S3TYS3_MYTED</name>
<dbReference type="Proteomes" id="UP000683360">
    <property type="component" value="Unassembled WGS sequence"/>
</dbReference>
<dbReference type="OrthoDB" id="1861185at2759"/>
<dbReference type="GO" id="GO:0071140">
    <property type="term" value="P:resolution of mitotic recombination intermediates"/>
    <property type="evidence" value="ECO:0007669"/>
    <property type="project" value="TreeGrafter"/>
</dbReference>
<dbReference type="SUPFAM" id="SSF52540">
    <property type="entry name" value="P-loop containing nucleoside triphosphate hydrolases"/>
    <property type="match status" value="1"/>
</dbReference>
<sequence>MSEQLSQLDINPRITHALIKANIKKFETVLSLSNPDIQRSTGLSSGDVSLLKKAVARAVPKLPCVSALDILEEKCPSQLTLKKLTTGCKSIDEALRGGFLSHGITEISGESSAGKTQLCLQLCLNVQLPFTLGGLSGGAAYICTEDVFPNKRLHQMIQYFNLKVNSLSNKIQYGDNIFIEHISDISGLKYCIQKRLPILLSKGDIKLVVVDSVASLFRCEYDQKDMVQRSKDLASMGACLHQLSNQYNIPVVCVNQVTDSMDVKDRHRKHIPSLGLTWSNQVTTRITLTRTNQHVTIPKHFINNLVIGGFETCVRDLEVIFAPHLPMLKLPCIIDQEGFKGWTC</sequence>
<reference evidence="11" key="1">
    <citation type="submission" date="2021-03" db="EMBL/GenBank/DDBJ databases">
        <authorList>
            <person name="Bekaert M."/>
        </authorList>
    </citation>
    <scope>NUCLEOTIDE SEQUENCE</scope>
</reference>
<keyword evidence="3" id="KW-0547">Nucleotide-binding</keyword>
<gene>
    <name evidence="11" type="ORF">MEDL_48167</name>
</gene>
<dbReference type="CDD" id="cd19491">
    <property type="entry name" value="XRCC3"/>
    <property type="match status" value="1"/>
</dbReference>
<keyword evidence="9" id="KW-0539">Nucleus</keyword>
<evidence type="ECO:0000256" key="4">
    <source>
        <dbReference type="ARBA" id="ARBA00022763"/>
    </source>
</evidence>
<dbReference type="GO" id="GO:0140664">
    <property type="term" value="F:ATP-dependent DNA damage sensor activity"/>
    <property type="evidence" value="ECO:0007669"/>
    <property type="project" value="InterPro"/>
</dbReference>
<keyword evidence="7" id="KW-0233">DNA recombination</keyword>
<accession>A0A8S3TYS3</accession>
<evidence type="ECO:0000256" key="2">
    <source>
        <dbReference type="ARBA" id="ARBA00007095"/>
    </source>
</evidence>
<dbReference type="EMBL" id="CAJPWZ010002323">
    <property type="protein sequence ID" value="CAG2235633.1"/>
    <property type="molecule type" value="Genomic_DNA"/>
</dbReference>
<evidence type="ECO:0000256" key="8">
    <source>
        <dbReference type="ARBA" id="ARBA00023204"/>
    </source>
</evidence>
<organism evidence="11 12">
    <name type="scientific">Mytilus edulis</name>
    <name type="common">Blue mussel</name>
    <dbReference type="NCBI Taxonomy" id="6550"/>
    <lineage>
        <taxon>Eukaryota</taxon>
        <taxon>Metazoa</taxon>
        <taxon>Spiralia</taxon>
        <taxon>Lophotrochozoa</taxon>
        <taxon>Mollusca</taxon>
        <taxon>Bivalvia</taxon>
        <taxon>Autobranchia</taxon>
        <taxon>Pteriomorphia</taxon>
        <taxon>Mytilida</taxon>
        <taxon>Mytiloidea</taxon>
        <taxon>Mytilidae</taxon>
        <taxon>Mytilinae</taxon>
        <taxon>Mytilus</taxon>
    </lineage>
</organism>
<dbReference type="InterPro" id="IPR020588">
    <property type="entry name" value="RecA_ATP-bd"/>
</dbReference>
<dbReference type="Pfam" id="PF08423">
    <property type="entry name" value="Rad51"/>
    <property type="match status" value="1"/>
</dbReference>
<keyword evidence="8" id="KW-0234">DNA repair</keyword>
<dbReference type="GO" id="GO:0000722">
    <property type="term" value="P:telomere maintenance via recombination"/>
    <property type="evidence" value="ECO:0007669"/>
    <property type="project" value="TreeGrafter"/>
</dbReference>
<evidence type="ECO:0000259" key="10">
    <source>
        <dbReference type="PROSITE" id="PS50162"/>
    </source>
</evidence>
<evidence type="ECO:0000256" key="9">
    <source>
        <dbReference type="ARBA" id="ARBA00023242"/>
    </source>
</evidence>
<dbReference type="PANTHER" id="PTHR46487">
    <property type="entry name" value="DNA REPAIR PROTEIN XRCC3"/>
    <property type="match status" value="1"/>
</dbReference>
<evidence type="ECO:0000313" key="11">
    <source>
        <dbReference type="EMBL" id="CAG2235633.1"/>
    </source>
</evidence>
<dbReference type="InterPro" id="IPR027417">
    <property type="entry name" value="P-loop_NTPase"/>
</dbReference>
<dbReference type="Gene3D" id="3.40.50.300">
    <property type="entry name" value="P-loop containing nucleotide triphosphate hydrolases"/>
    <property type="match status" value="1"/>
</dbReference>
<dbReference type="PROSITE" id="PS50162">
    <property type="entry name" value="RECA_2"/>
    <property type="match status" value="1"/>
</dbReference>
<dbReference type="Pfam" id="PF26169">
    <property type="entry name" value="HHH_XRCC3_RpoA"/>
    <property type="match status" value="1"/>
</dbReference>
<keyword evidence="4" id="KW-0227">DNA damage</keyword>
<keyword evidence="12" id="KW-1185">Reference proteome</keyword>
<evidence type="ECO:0000256" key="5">
    <source>
        <dbReference type="ARBA" id="ARBA00022840"/>
    </source>
</evidence>
<comment type="similarity">
    <text evidence="2">Belongs to the RecA family. RAD51 subfamily.</text>
</comment>
<feature type="domain" description="RecA family profile 1" evidence="10">
    <location>
        <begin position="80"/>
        <end position="257"/>
    </location>
</feature>
<comment type="subcellular location">
    <subcellularLocation>
        <location evidence="1">Nucleus</location>
    </subcellularLocation>
</comment>
<dbReference type="GO" id="GO:0005657">
    <property type="term" value="C:replication fork"/>
    <property type="evidence" value="ECO:0007669"/>
    <property type="project" value="TreeGrafter"/>
</dbReference>
<dbReference type="GO" id="GO:0000400">
    <property type="term" value="F:four-way junction DNA binding"/>
    <property type="evidence" value="ECO:0007669"/>
    <property type="project" value="TreeGrafter"/>
</dbReference>
<evidence type="ECO:0000256" key="1">
    <source>
        <dbReference type="ARBA" id="ARBA00004123"/>
    </source>
</evidence>
<dbReference type="InterPro" id="IPR047348">
    <property type="entry name" value="XRCC3-like_C"/>
</dbReference>
<dbReference type="GO" id="GO:0005524">
    <property type="term" value="F:ATP binding"/>
    <property type="evidence" value="ECO:0007669"/>
    <property type="project" value="UniProtKB-KW"/>
</dbReference>
<proteinExistence type="inferred from homology"/>
<dbReference type="InterPro" id="IPR013632">
    <property type="entry name" value="Rad51_C"/>
</dbReference>
<keyword evidence="5" id="KW-0067">ATP-binding</keyword>
<dbReference type="InterPro" id="IPR016467">
    <property type="entry name" value="DNA_recomb/repair_RecA-like"/>
</dbReference>
<dbReference type="InterPro" id="IPR058766">
    <property type="entry name" value="HHH_XRCC3_RAD51B"/>
</dbReference>
<dbReference type="GO" id="GO:0090656">
    <property type="term" value="P:t-circle formation"/>
    <property type="evidence" value="ECO:0007669"/>
    <property type="project" value="TreeGrafter"/>
</dbReference>